<proteinExistence type="predicted"/>
<dbReference type="STRING" id="246197.MXAN_6091"/>
<evidence type="ECO:0000313" key="3">
    <source>
        <dbReference type="Proteomes" id="UP000002402"/>
    </source>
</evidence>
<feature type="compositionally biased region" description="Basic residues" evidence="1">
    <location>
        <begin position="281"/>
        <end position="293"/>
    </location>
</feature>
<feature type="compositionally biased region" description="Low complexity" evidence="1">
    <location>
        <begin position="419"/>
        <end position="433"/>
    </location>
</feature>
<dbReference type="Proteomes" id="UP000002402">
    <property type="component" value="Chromosome"/>
</dbReference>
<dbReference type="HOGENOM" id="CLU_632868_0_0_7"/>
<feature type="region of interest" description="Disordered" evidence="1">
    <location>
        <begin position="390"/>
        <end position="433"/>
    </location>
</feature>
<feature type="region of interest" description="Disordered" evidence="1">
    <location>
        <begin position="187"/>
        <end position="212"/>
    </location>
</feature>
<accession>Q1CZE7</accession>
<protein>
    <submittedName>
        <fullName evidence="2">Uncharacterized protein</fullName>
    </submittedName>
</protein>
<reference evidence="2 3" key="1">
    <citation type="journal article" date="2006" name="Proc. Natl. Acad. Sci. U.S.A.">
        <title>Evolution of sensory complexity recorded in a myxobacterial genome.</title>
        <authorList>
            <person name="Goldman B.S."/>
            <person name="Nierman W.C."/>
            <person name="Kaiser D."/>
            <person name="Slater S.C."/>
            <person name="Durkin A.S."/>
            <person name="Eisen J.A."/>
            <person name="Ronning C.M."/>
            <person name="Barbazuk W.B."/>
            <person name="Blanchard M."/>
            <person name="Field C."/>
            <person name="Halling C."/>
            <person name="Hinkle G."/>
            <person name="Iartchuk O."/>
            <person name="Kim H.S."/>
            <person name="Mackenzie C."/>
            <person name="Madupu R."/>
            <person name="Miller N."/>
            <person name="Shvartsbeyn A."/>
            <person name="Sullivan S.A."/>
            <person name="Vaudin M."/>
            <person name="Wiegand R."/>
            <person name="Kaplan H.B."/>
        </authorList>
    </citation>
    <scope>NUCLEOTIDE SEQUENCE [LARGE SCALE GENOMIC DNA]</scope>
    <source>
        <strain evidence="3">DK1622</strain>
    </source>
</reference>
<dbReference type="KEGG" id="mxa:MXAN_6091"/>
<dbReference type="EMBL" id="CP000113">
    <property type="protein sequence ID" value="ABF88382.1"/>
    <property type="molecule type" value="Genomic_DNA"/>
</dbReference>
<evidence type="ECO:0000313" key="2">
    <source>
        <dbReference type="EMBL" id="ABF88382.1"/>
    </source>
</evidence>
<dbReference type="AlphaFoldDB" id="Q1CZE7"/>
<sequence length="433" mass="44491">MLHQEAGAQRQLLGEPHGQLRLAVEEHARVADDAHQHLHVLLEGDVLRQAVAEHGAEARATQVDVRQVHPRGVVLEARLVGVAEGGVRAEVGLAALLLLLVPPQHAQTAFAEGARLHALHVVRLRAPQQVAADDVGEAPVAAQLQARVERHHLGHSLLARHLGRTAAAIGAVGLDGVNPVVRRALGAGQATHRQGGGVTRQRDEAQADGDVPLPLLLVGGGSGRGRGGRGRNGGGGGALGGLGGTGAGLGGALSRDGGALGGDGGALLHAEGRGGRGLRGGSRRRGRSGRRRLGLQGRSNQEGSGKHRVSRSTTPAKSLSPGVEVLCSPPMPTQLPSCFKGPPRFNGLMLEFGHAPPPPHRVGPFPPPSRQLLKEKGPCPCPCAPLRSCCSAPCSSPPRPPPSASPSRWTWGWGPRPSPSSAPCSTTSPSTPG</sequence>
<organism evidence="2 3">
    <name type="scientific">Myxococcus xanthus (strain DK1622)</name>
    <dbReference type="NCBI Taxonomy" id="246197"/>
    <lineage>
        <taxon>Bacteria</taxon>
        <taxon>Pseudomonadati</taxon>
        <taxon>Myxococcota</taxon>
        <taxon>Myxococcia</taxon>
        <taxon>Myxococcales</taxon>
        <taxon>Cystobacterineae</taxon>
        <taxon>Myxococcaceae</taxon>
        <taxon>Myxococcus</taxon>
    </lineage>
</organism>
<gene>
    <name evidence="2" type="ordered locus">MXAN_6091</name>
</gene>
<keyword evidence="3" id="KW-1185">Reference proteome</keyword>
<name>Q1CZE7_MYXXD</name>
<evidence type="ECO:0000256" key="1">
    <source>
        <dbReference type="SAM" id="MobiDB-lite"/>
    </source>
</evidence>
<dbReference type="EnsemblBacteria" id="ABF88382">
    <property type="protein sequence ID" value="ABF88382"/>
    <property type="gene ID" value="MXAN_6091"/>
</dbReference>
<feature type="compositionally biased region" description="Pro residues" evidence="1">
    <location>
        <begin position="395"/>
        <end position="404"/>
    </location>
</feature>
<feature type="region of interest" description="Disordered" evidence="1">
    <location>
        <begin position="268"/>
        <end position="323"/>
    </location>
</feature>